<feature type="transmembrane region" description="Helical" evidence="1">
    <location>
        <begin position="148"/>
        <end position="167"/>
    </location>
</feature>
<evidence type="ECO:0000313" key="2">
    <source>
        <dbReference type="EMBL" id="KAK7453419.1"/>
    </source>
</evidence>
<name>A0ABR1J7T2_9AGAR</name>
<protein>
    <submittedName>
        <fullName evidence="2">Uncharacterized protein</fullName>
    </submittedName>
</protein>
<sequence>MSTPNSTTPSSDPSQQVTIIADEDAKMLEQFIVIIATKGALYGVHVILALGALFILIRKGLRKSLSRLALSLTMLWMLVDSTVFMVVSILYYTVQIRGAAVTPYNFMPLKTKLEILTMIFPRIDYILGDAIVVWRAWVLFERWSVPRILLAICLMVTAFVDLALNIQVYPASLQGPMRLILPLPLLITNFVATFLVAYKAWQYHSFLRINGSDKAISSPEGYRPVTTKSKAEKVLYLLIESGWIYCMIWMVGIIALFPVMSDTGVSVMSAILPFLTSIYPTLVIILVSIQQSPLHSRSQKSNNGDSESDSRGYSGQQSAIMFAVGSQVSPMTTINRIGHLERSSSGTSDNSSPVVEK</sequence>
<feature type="transmembrane region" description="Helical" evidence="1">
    <location>
        <begin position="68"/>
        <end position="93"/>
    </location>
</feature>
<comment type="caution">
    <text evidence="2">The sequence shown here is derived from an EMBL/GenBank/DDBJ whole genome shotgun (WGS) entry which is preliminary data.</text>
</comment>
<feature type="transmembrane region" description="Helical" evidence="1">
    <location>
        <begin position="31"/>
        <end position="56"/>
    </location>
</feature>
<accession>A0ABR1J7T2</accession>
<evidence type="ECO:0000256" key="1">
    <source>
        <dbReference type="SAM" id="Phobius"/>
    </source>
</evidence>
<keyword evidence="3" id="KW-1185">Reference proteome</keyword>
<gene>
    <name evidence="2" type="ORF">VKT23_011685</name>
</gene>
<keyword evidence="1" id="KW-1133">Transmembrane helix</keyword>
<keyword evidence="1" id="KW-0472">Membrane</keyword>
<keyword evidence="1" id="KW-0812">Transmembrane</keyword>
<feature type="transmembrane region" description="Helical" evidence="1">
    <location>
        <begin position="179"/>
        <end position="198"/>
    </location>
</feature>
<feature type="transmembrane region" description="Helical" evidence="1">
    <location>
        <begin position="234"/>
        <end position="259"/>
    </location>
</feature>
<feature type="transmembrane region" description="Helical" evidence="1">
    <location>
        <begin position="113"/>
        <end position="136"/>
    </location>
</feature>
<dbReference type="Proteomes" id="UP001498398">
    <property type="component" value="Unassembled WGS sequence"/>
</dbReference>
<proteinExistence type="predicted"/>
<evidence type="ECO:0000313" key="3">
    <source>
        <dbReference type="Proteomes" id="UP001498398"/>
    </source>
</evidence>
<dbReference type="EMBL" id="JBANRG010000026">
    <property type="protein sequence ID" value="KAK7453419.1"/>
    <property type="molecule type" value="Genomic_DNA"/>
</dbReference>
<reference evidence="2 3" key="1">
    <citation type="submission" date="2024-01" db="EMBL/GenBank/DDBJ databases">
        <title>A draft genome for the cacao thread blight pathogen Marasmiellus scandens.</title>
        <authorList>
            <person name="Baruah I.K."/>
            <person name="Leung J."/>
            <person name="Bukari Y."/>
            <person name="Amoako-Attah I."/>
            <person name="Meinhardt L.W."/>
            <person name="Bailey B.A."/>
            <person name="Cohen S.P."/>
        </authorList>
    </citation>
    <scope>NUCLEOTIDE SEQUENCE [LARGE SCALE GENOMIC DNA]</scope>
    <source>
        <strain evidence="2 3">GH-19</strain>
    </source>
</reference>
<feature type="transmembrane region" description="Helical" evidence="1">
    <location>
        <begin position="265"/>
        <end position="289"/>
    </location>
</feature>
<organism evidence="2 3">
    <name type="scientific">Marasmiellus scandens</name>
    <dbReference type="NCBI Taxonomy" id="2682957"/>
    <lineage>
        <taxon>Eukaryota</taxon>
        <taxon>Fungi</taxon>
        <taxon>Dikarya</taxon>
        <taxon>Basidiomycota</taxon>
        <taxon>Agaricomycotina</taxon>
        <taxon>Agaricomycetes</taxon>
        <taxon>Agaricomycetidae</taxon>
        <taxon>Agaricales</taxon>
        <taxon>Marasmiineae</taxon>
        <taxon>Omphalotaceae</taxon>
        <taxon>Marasmiellus</taxon>
    </lineage>
</organism>